<accession>A0A1H8AVC5</accession>
<dbReference type="EMBL" id="FOBS01000040">
    <property type="protein sequence ID" value="SEM73748.1"/>
    <property type="molecule type" value="Genomic_DNA"/>
</dbReference>
<keyword evidence="2" id="KW-1185">Reference proteome</keyword>
<proteinExistence type="predicted"/>
<dbReference type="Proteomes" id="UP000198744">
    <property type="component" value="Unassembled WGS sequence"/>
</dbReference>
<dbReference type="NCBIfam" id="NF041762">
    <property type="entry name" value="diheme_GEGP"/>
    <property type="match status" value="1"/>
</dbReference>
<dbReference type="OrthoDB" id="5417469at2"/>
<dbReference type="STRING" id="43775.SAMN04489760_14018"/>
<reference evidence="1 2" key="1">
    <citation type="submission" date="2016-10" db="EMBL/GenBank/DDBJ databases">
        <authorList>
            <person name="de Groot N.N."/>
        </authorList>
    </citation>
    <scope>NUCLEOTIDE SEQUENCE [LARGE SCALE GENOMIC DNA]</scope>
    <source>
        <strain evidence="1 2">DSM 8423</strain>
    </source>
</reference>
<sequence length="507" mass="55392">MKKKRWNLFVLSAVLIVVSFTLFTGIQIYAAYNHEGDKDSANFREAYPNQVGAKLDSCTLCHRGGSYKSGKKTVTLGSCQWCHYKTSYGAESSEANLLETLNSYGLAYKNKWPTGGRTAAALLAIAGDDSDNDGYSNEQEINAGAYPGDATDDPSKIPAPSRVLSLPELEKMAQHTQFLLMNASKSDDSYTEYKGIALEALIRTIMLDSATGITVYAPDGFATYHPFDPSTDSNTYHVLGIYPQGTFYYDKQADMATNPSTGWCNYSSPSAAGRENGEAISNPDDLKMMLAFKRDGEYLTTGELNLSNKLDGEGPYRVVPPQKTPGPPDQRSTAVNATARDAWIWPYNENNAINDHNAGFSSRTVTMIKVEPLPPGTTDIDTLEAGWPYVDGKKVIVYGAIDPRPLNRLYTNLDLLINTIKAKKATAFKNKSSQLALVNKLQAIKKQVAKKAYSGALTALKQDVVEKMDGYLSGGVDANDWVTDLKVQKQLCGNIQNIWIALVILGG</sequence>
<protein>
    <submittedName>
        <fullName evidence="1">Uncharacterized protein</fullName>
    </submittedName>
</protein>
<dbReference type="AlphaFoldDB" id="A0A1H8AVC5"/>
<evidence type="ECO:0000313" key="1">
    <source>
        <dbReference type="EMBL" id="SEM73748.1"/>
    </source>
</evidence>
<organism evidence="1 2">
    <name type="scientific">Syntrophus gentianae</name>
    <dbReference type="NCBI Taxonomy" id="43775"/>
    <lineage>
        <taxon>Bacteria</taxon>
        <taxon>Pseudomonadati</taxon>
        <taxon>Thermodesulfobacteriota</taxon>
        <taxon>Syntrophia</taxon>
        <taxon>Syntrophales</taxon>
        <taxon>Syntrophaceae</taxon>
        <taxon>Syntrophus</taxon>
    </lineage>
</organism>
<evidence type="ECO:0000313" key="2">
    <source>
        <dbReference type="Proteomes" id="UP000198744"/>
    </source>
</evidence>
<gene>
    <name evidence="1" type="ORF">SAMN04489760_14018</name>
</gene>
<dbReference type="RefSeq" id="WP_139198441.1">
    <property type="nucleotide sequence ID" value="NZ_FOBS01000040.1"/>
</dbReference>
<name>A0A1H8AVC5_9BACT</name>